<keyword evidence="7 11" id="KW-0547">Nucleotide-binding</keyword>
<dbReference type="GO" id="GO:0004356">
    <property type="term" value="F:glutamine synthetase activity"/>
    <property type="evidence" value="ECO:0007669"/>
    <property type="project" value="UniProtKB-EC"/>
</dbReference>
<comment type="subcellular location">
    <subcellularLocation>
        <location evidence="1">Cytoplasm</location>
    </subcellularLocation>
</comment>
<dbReference type="InterPro" id="IPR008147">
    <property type="entry name" value="Gln_synt_N"/>
</dbReference>
<dbReference type="PROSITE" id="PS00180">
    <property type="entry name" value="GLNA_1"/>
    <property type="match status" value="1"/>
</dbReference>
<dbReference type="FunFam" id="3.30.590.10:FF:000011">
    <property type="entry name" value="Glutamine synthetase"/>
    <property type="match status" value="1"/>
</dbReference>
<dbReference type="InterPro" id="IPR050292">
    <property type="entry name" value="Glutamine_Synthetase"/>
</dbReference>
<dbReference type="OrthoDB" id="1936100at2759"/>
<accession>A0A9Q1D7F6</accession>
<evidence type="ECO:0000256" key="5">
    <source>
        <dbReference type="ARBA" id="ARBA00022490"/>
    </source>
</evidence>
<comment type="catalytic activity">
    <reaction evidence="11">
        <text>L-glutamate + NH4(+) + ATP = L-glutamine + ADP + phosphate + H(+)</text>
        <dbReference type="Rhea" id="RHEA:16169"/>
        <dbReference type="ChEBI" id="CHEBI:15378"/>
        <dbReference type="ChEBI" id="CHEBI:28938"/>
        <dbReference type="ChEBI" id="CHEBI:29985"/>
        <dbReference type="ChEBI" id="CHEBI:30616"/>
        <dbReference type="ChEBI" id="CHEBI:43474"/>
        <dbReference type="ChEBI" id="CHEBI:58359"/>
        <dbReference type="ChEBI" id="CHEBI:456216"/>
        <dbReference type="EC" id="6.3.1.2"/>
    </reaction>
</comment>
<feature type="domain" description="GS beta-grasp" evidence="12">
    <location>
        <begin position="64"/>
        <end position="144"/>
    </location>
</feature>
<comment type="similarity">
    <text evidence="2 9 10">Belongs to the glutamine synthetase family.</text>
</comment>
<dbReference type="Proteomes" id="UP001152803">
    <property type="component" value="Unassembled WGS sequence"/>
</dbReference>
<evidence type="ECO:0000256" key="7">
    <source>
        <dbReference type="ARBA" id="ARBA00022741"/>
    </source>
</evidence>
<dbReference type="InterPro" id="IPR027302">
    <property type="entry name" value="Gln_synth_N_conserv_site"/>
</dbReference>
<name>A0A9Q1D7F6_CONCO</name>
<dbReference type="Gene3D" id="3.30.590.10">
    <property type="entry name" value="Glutamine synthetase/guanido kinase, catalytic domain"/>
    <property type="match status" value="1"/>
</dbReference>
<dbReference type="SUPFAM" id="SSF54368">
    <property type="entry name" value="Glutamine synthetase, N-terminal domain"/>
    <property type="match status" value="1"/>
</dbReference>
<protein>
    <recommendedName>
        <fullName evidence="4 11">Glutamine synthetase</fullName>
        <ecNumber evidence="3 11">6.3.1.2</ecNumber>
    </recommendedName>
</protein>
<comment type="caution">
    <text evidence="14">The sequence shown here is derived from an EMBL/GenBank/DDBJ whole genome shotgun (WGS) entry which is preliminary data.</text>
</comment>
<evidence type="ECO:0000313" key="15">
    <source>
        <dbReference type="Proteomes" id="UP001152803"/>
    </source>
</evidence>
<dbReference type="GO" id="GO:0006542">
    <property type="term" value="P:glutamine biosynthetic process"/>
    <property type="evidence" value="ECO:0007669"/>
    <property type="project" value="InterPro"/>
</dbReference>
<dbReference type="Gene3D" id="3.10.20.70">
    <property type="entry name" value="Glutamine synthetase, N-terminal domain"/>
    <property type="match status" value="1"/>
</dbReference>
<dbReference type="PROSITE" id="PS51986">
    <property type="entry name" value="GS_BETA_GRASP"/>
    <property type="match status" value="1"/>
</dbReference>
<dbReference type="EC" id="6.3.1.2" evidence="3 11"/>
<evidence type="ECO:0000256" key="8">
    <source>
        <dbReference type="ARBA" id="ARBA00022840"/>
    </source>
</evidence>
<evidence type="ECO:0000256" key="4">
    <source>
        <dbReference type="ARBA" id="ARBA00021364"/>
    </source>
</evidence>
<dbReference type="Pfam" id="PF00120">
    <property type="entry name" value="Gln-synt_C"/>
    <property type="match status" value="1"/>
</dbReference>
<dbReference type="PANTHER" id="PTHR20852">
    <property type="entry name" value="GLUTAMINE SYNTHETASE"/>
    <property type="match status" value="1"/>
</dbReference>
<evidence type="ECO:0000256" key="6">
    <source>
        <dbReference type="ARBA" id="ARBA00022598"/>
    </source>
</evidence>
<evidence type="ECO:0000259" key="12">
    <source>
        <dbReference type="PROSITE" id="PS51986"/>
    </source>
</evidence>
<feature type="domain" description="GS catalytic" evidence="13">
    <location>
        <begin position="151"/>
        <end position="405"/>
    </location>
</feature>
<sequence>MQTAAFFSSSPLPADRAEEENINTAQLLSLTVLLHPIMSSVSLSSQLNKVQLQRYLSLPQCGLCQVTYVWIDGTGEGLRCKTRTLDSEPSSIEDIPEWNFDGSSTYQSEGSNSDMYLIPVRMFRDPFTRDPNKLVLCEVLKYNRKPAEQNTRFTCNKAMEAAQHFQPWFGMEQEYVLQGMDGHPFSWPQGGSPRPQGPYYCSVGADRAFARDIVESHYKACMYAGVKIYGTNGEVMPSQWEFQVGTCEGIEMPDHLWMARFLLHRVCEDFGVIANLDPKPMPGDWNGSGCHTNFSTEAMREEGGMKHIEDAIEKLEKRHAHHIRCYDMHDGEDNKRRLTGAHETSSIDQFSAGTANRGASIRIPREVGKDGRGYFEDRRPAANCDPYVVTEAMVRTCLLGETESD</sequence>
<dbReference type="PANTHER" id="PTHR20852:SF43">
    <property type="entry name" value="GLUTAMINE SYNTHETASE"/>
    <property type="match status" value="1"/>
</dbReference>
<evidence type="ECO:0000259" key="13">
    <source>
        <dbReference type="PROSITE" id="PS51987"/>
    </source>
</evidence>
<dbReference type="Pfam" id="PF03951">
    <property type="entry name" value="Gln-synt_N"/>
    <property type="match status" value="1"/>
</dbReference>
<dbReference type="FunFam" id="3.10.20.70:FF:000004">
    <property type="entry name" value="Glutamine synthetase"/>
    <property type="match status" value="1"/>
</dbReference>
<dbReference type="GO" id="GO:0005737">
    <property type="term" value="C:cytoplasm"/>
    <property type="evidence" value="ECO:0007669"/>
    <property type="project" value="UniProtKB-SubCell"/>
</dbReference>
<dbReference type="InterPro" id="IPR014746">
    <property type="entry name" value="Gln_synth/guanido_kin_cat_dom"/>
</dbReference>
<keyword evidence="5" id="KW-0963">Cytoplasm</keyword>
<organism evidence="14 15">
    <name type="scientific">Conger conger</name>
    <name type="common">Conger eel</name>
    <name type="synonym">Muraena conger</name>
    <dbReference type="NCBI Taxonomy" id="82655"/>
    <lineage>
        <taxon>Eukaryota</taxon>
        <taxon>Metazoa</taxon>
        <taxon>Chordata</taxon>
        <taxon>Craniata</taxon>
        <taxon>Vertebrata</taxon>
        <taxon>Euteleostomi</taxon>
        <taxon>Actinopterygii</taxon>
        <taxon>Neopterygii</taxon>
        <taxon>Teleostei</taxon>
        <taxon>Anguilliformes</taxon>
        <taxon>Congridae</taxon>
        <taxon>Conger</taxon>
    </lineage>
</organism>
<dbReference type="PROSITE" id="PS51987">
    <property type="entry name" value="GS_CATALYTIC"/>
    <property type="match status" value="1"/>
</dbReference>
<reference evidence="14" key="1">
    <citation type="journal article" date="2023" name="Science">
        <title>Genome structures resolve the early diversification of teleost fishes.</title>
        <authorList>
            <person name="Parey E."/>
            <person name="Louis A."/>
            <person name="Montfort J."/>
            <person name="Bouchez O."/>
            <person name="Roques C."/>
            <person name="Iampietro C."/>
            <person name="Lluch J."/>
            <person name="Castinel A."/>
            <person name="Donnadieu C."/>
            <person name="Desvignes T."/>
            <person name="Floi Bucao C."/>
            <person name="Jouanno E."/>
            <person name="Wen M."/>
            <person name="Mejri S."/>
            <person name="Dirks R."/>
            <person name="Jansen H."/>
            <person name="Henkel C."/>
            <person name="Chen W.J."/>
            <person name="Zahm M."/>
            <person name="Cabau C."/>
            <person name="Klopp C."/>
            <person name="Thompson A.W."/>
            <person name="Robinson-Rechavi M."/>
            <person name="Braasch I."/>
            <person name="Lecointre G."/>
            <person name="Bobe J."/>
            <person name="Postlethwait J.H."/>
            <person name="Berthelot C."/>
            <person name="Roest Crollius H."/>
            <person name="Guiguen Y."/>
        </authorList>
    </citation>
    <scope>NUCLEOTIDE SEQUENCE</scope>
    <source>
        <strain evidence="14">Concon-B</strain>
    </source>
</reference>
<evidence type="ECO:0000256" key="3">
    <source>
        <dbReference type="ARBA" id="ARBA00012937"/>
    </source>
</evidence>
<evidence type="ECO:0000256" key="10">
    <source>
        <dbReference type="RuleBase" id="RU000384"/>
    </source>
</evidence>
<dbReference type="InterPro" id="IPR027303">
    <property type="entry name" value="Gln_synth_gly_rich_site"/>
</dbReference>
<keyword evidence="15" id="KW-1185">Reference proteome</keyword>
<dbReference type="InterPro" id="IPR036651">
    <property type="entry name" value="Gln_synt_N_sf"/>
</dbReference>
<evidence type="ECO:0000313" key="14">
    <source>
        <dbReference type="EMBL" id="KAJ8261085.1"/>
    </source>
</evidence>
<dbReference type="EMBL" id="JAFJMO010000012">
    <property type="protein sequence ID" value="KAJ8261085.1"/>
    <property type="molecule type" value="Genomic_DNA"/>
</dbReference>
<evidence type="ECO:0000256" key="1">
    <source>
        <dbReference type="ARBA" id="ARBA00004496"/>
    </source>
</evidence>
<dbReference type="InterPro" id="IPR008146">
    <property type="entry name" value="Gln_synth_cat_dom"/>
</dbReference>
<dbReference type="SMART" id="SM01230">
    <property type="entry name" value="Gln-synt_C"/>
    <property type="match status" value="1"/>
</dbReference>
<gene>
    <name evidence="14" type="ORF">COCON_G00168080</name>
</gene>
<keyword evidence="6 11" id="KW-0436">Ligase</keyword>
<dbReference type="AlphaFoldDB" id="A0A9Q1D7F6"/>
<dbReference type="GO" id="GO:0005524">
    <property type="term" value="F:ATP binding"/>
    <property type="evidence" value="ECO:0007669"/>
    <property type="project" value="UniProtKB-KW"/>
</dbReference>
<evidence type="ECO:0000256" key="9">
    <source>
        <dbReference type="PROSITE-ProRule" id="PRU01330"/>
    </source>
</evidence>
<dbReference type="SUPFAM" id="SSF55931">
    <property type="entry name" value="Glutamine synthetase/guanido kinase"/>
    <property type="match status" value="1"/>
</dbReference>
<evidence type="ECO:0000256" key="11">
    <source>
        <dbReference type="RuleBase" id="RU004356"/>
    </source>
</evidence>
<keyword evidence="8 11" id="KW-0067">ATP-binding</keyword>
<dbReference type="PROSITE" id="PS00181">
    <property type="entry name" value="GLNA_ATP"/>
    <property type="match status" value="1"/>
</dbReference>
<proteinExistence type="inferred from homology"/>
<evidence type="ECO:0000256" key="2">
    <source>
        <dbReference type="ARBA" id="ARBA00009897"/>
    </source>
</evidence>